<sequence>MPVLYDRWSLALSPVLEARVQVARSWLTATSASWVEVILLPQPPE</sequence>
<evidence type="ECO:0000313" key="1">
    <source>
        <dbReference type="EMBL" id="PNI74966.1"/>
    </source>
</evidence>
<name>A0A2J8NTA5_PANTR</name>
<protein>
    <submittedName>
        <fullName evidence="1">GALK2 isoform 22</fullName>
    </submittedName>
</protein>
<dbReference type="AlphaFoldDB" id="A0A2J8NTA5"/>
<accession>A0A2J8NTA5</accession>
<reference evidence="1 2" key="1">
    <citation type="submission" date="2017-12" db="EMBL/GenBank/DDBJ databases">
        <title>High-resolution comparative analysis of great ape genomes.</title>
        <authorList>
            <person name="Pollen A."/>
            <person name="Hastie A."/>
            <person name="Hormozdiari F."/>
            <person name="Dougherty M."/>
            <person name="Liu R."/>
            <person name="Chaisson M."/>
            <person name="Hoppe E."/>
            <person name="Hill C."/>
            <person name="Pang A."/>
            <person name="Hillier L."/>
            <person name="Baker C."/>
            <person name="Armstrong J."/>
            <person name="Shendure J."/>
            <person name="Paten B."/>
            <person name="Wilson R."/>
            <person name="Chao H."/>
            <person name="Schneider V."/>
            <person name="Ventura M."/>
            <person name="Kronenberg Z."/>
            <person name="Murali S."/>
            <person name="Gordon D."/>
            <person name="Cantsilieris S."/>
            <person name="Munson K."/>
            <person name="Nelson B."/>
            <person name="Raja A."/>
            <person name="Underwood J."/>
            <person name="Diekhans M."/>
            <person name="Fiddes I."/>
            <person name="Haussler D."/>
            <person name="Eichler E."/>
        </authorList>
    </citation>
    <scope>NUCLEOTIDE SEQUENCE [LARGE SCALE GENOMIC DNA]</scope>
    <source>
        <strain evidence="1">Yerkes chimp pedigree #C0471</strain>
    </source>
</reference>
<gene>
    <name evidence="1" type="ORF">CK820_G0008624</name>
</gene>
<organism evidence="1 2">
    <name type="scientific">Pan troglodytes</name>
    <name type="common">Chimpanzee</name>
    <dbReference type="NCBI Taxonomy" id="9598"/>
    <lineage>
        <taxon>Eukaryota</taxon>
        <taxon>Metazoa</taxon>
        <taxon>Chordata</taxon>
        <taxon>Craniata</taxon>
        <taxon>Vertebrata</taxon>
        <taxon>Euteleostomi</taxon>
        <taxon>Mammalia</taxon>
        <taxon>Eutheria</taxon>
        <taxon>Euarchontoglires</taxon>
        <taxon>Primates</taxon>
        <taxon>Haplorrhini</taxon>
        <taxon>Catarrhini</taxon>
        <taxon>Hominidae</taxon>
        <taxon>Pan</taxon>
    </lineage>
</organism>
<evidence type="ECO:0000313" key="2">
    <source>
        <dbReference type="Proteomes" id="UP000236370"/>
    </source>
</evidence>
<proteinExistence type="predicted"/>
<dbReference type="EMBL" id="NBAG03000224">
    <property type="protein sequence ID" value="PNI74966.1"/>
    <property type="molecule type" value="Genomic_DNA"/>
</dbReference>
<comment type="caution">
    <text evidence="1">The sequence shown here is derived from an EMBL/GenBank/DDBJ whole genome shotgun (WGS) entry which is preliminary data.</text>
</comment>
<dbReference type="Proteomes" id="UP000236370">
    <property type="component" value="Unassembled WGS sequence"/>
</dbReference>